<proteinExistence type="predicted"/>
<dbReference type="Proteomes" id="UP000499080">
    <property type="component" value="Unassembled WGS sequence"/>
</dbReference>
<accession>A0A4Y2BK24</accession>
<name>A0A4Y2BK24_ARAVE</name>
<protein>
    <submittedName>
        <fullName evidence="2">Uncharacterized protein</fullName>
    </submittedName>
</protein>
<dbReference type="AlphaFoldDB" id="A0A4Y2BK24"/>
<organism evidence="2 3">
    <name type="scientific">Araneus ventricosus</name>
    <name type="common">Orbweaver spider</name>
    <name type="synonym">Epeira ventricosa</name>
    <dbReference type="NCBI Taxonomy" id="182803"/>
    <lineage>
        <taxon>Eukaryota</taxon>
        <taxon>Metazoa</taxon>
        <taxon>Ecdysozoa</taxon>
        <taxon>Arthropoda</taxon>
        <taxon>Chelicerata</taxon>
        <taxon>Arachnida</taxon>
        <taxon>Araneae</taxon>
        <taxon>Araneomorphae</taxon>
        <taxon>Entelegynae</taxon>
        <taxon>Araneoidea</taxon>
        <taxon>Araneidae</taxon>
        <taxon>Araneus</taxon>
    </lineage>
</organism>
<keyword evidence="3" id="KW-1185">Reference proteome</keyword>
<gene>
    <name evidence="2" type="ORF">AVEN_102541_1</name>
</gene>
<keyword evidence="1" id="KW-0732">Signal</keyword>
<evidence type="ECO:0000313" key="2">
    <source>
        <dbReference type="EMBL" id="GBL91969.1"/>
    </source>
</evidence>
<dbReference type="EMBL" id="BGPR01000083">
    <property type="protein sequence ID" value="GBL91969.1"/>
    <property type="molecule type" value="Genomic_DNA"/>
</dbReference>
<feature type="signal peptide" evidence="1">
    <location>
        <begin position="1"/>
        <end position="24"/>
    </location>
</feature>
<feature type="chain" id="PRO_5021480186" evidence="1">
    <location>
        <begin position="25"/>
        <end position="136"/>
    </location>
</feature>
<sequence>MPGTIQEVSIVLFQILLNFLCVRTSIHKCLENLQTLHSSAMTIYFLQPSPAEVYIEPFLFERVTIGVFVWLESTKDVTCGEARSTMETRPACFTIEGDRPQSAPSSRNETGTQSWIMSPVLVHSNIPYIMNYIFEH</sequence>
<evidence type="ECO:0000256" key="1">
    <source>
        <dbReference type="SAM" id="SignalP"/>
    </source>
</evidence>
<reference evidence="2 3" key="1">
    <citation type="journal article" date="2019" name="Sci. Rep.">
        <title>Orb-weaving spider Araneus ventricosus genome elucidates the spidroin gene catalogue.</title>
        <authorList>
            <person name="Kono N."/>
            <person name="Nakamura H."/>
            <person name="Ohtoshi R."/>
            <person name="Moran D.A.P."/>
            <person name="Shinohara A."/>
            <person name="Yoshida Y."/>
            <person name="Fujiwara M."/>
            <person name="Mori M."/>
            <person name="Tomita M."/>
            <person name="Arakawa K."/>
        </authorList>
    </citation>
    <scope>NUCLEOTIDE SEQUENCE [LARGE SCALE GENOMIC DNA]</scope>
</reference>
<evidence type="ECO:0000313" key="3">
    <source>
        <dbReference type="Proteomes" id="UP000499080"/>
    </source>
</evidence>
<comment type="caution">
    <text evidence="2">The sequence shown here is derived from an EMBL/GenBank/DDBJ whole genome shotgun (WGS) entry which is preliminary data.</text>
</comment>